<name>A0ABD2X117_9HYME</name>
<sequence>MSISNQATSKRSKNAPLEVSSKKPVSQFRAISAPKREVRDPRFDNLCGKFNEKAFKNAYAFLDDVKQQDLMQLKEKLKTETDPEQVKKIKYLIQRLENQIREQKRRENKEERVHQEKHEIAEAIKQGKKPNFKKKSEKKVLDLIHQFEELKNNGQLKKHVKRLRKKDRAKDRNFKKAINKN</sequence>
<dbReference type="PANTHER" id="PTHR21738:SF0">
    <property type="entry name" value="RIBOSOMAL RNA PROCESSING PROTEIN 36 HOMOLOG"/>
    <property type="match status" value="1"/>
</dbReference>
<reference evidence="8 9" key="1">
    <citation type="journal article" date="2024" name="bioRxiv">
        <title>A reference genome for Trichogramma kaykai: A tiny desert-dwelling parasitoid wasp with competing sex-ratio distorters.</title>
        <authorList>
            <person name="Culotta J."/>
            <person name="Lindsey A.R."/>
        </authorList>
    </citation>
    <scope>NUCLEOTIDE SEQUENCE [LARGE SCALE GENOMIC DNA]</scope>
    <source>
        <strain evidence="8 9">KSX58</strain>
    </source>
</reference>
<dbReference type="EMBL" id="JBJJXI010000059">
    <property type="protein sequence ID" value="KAL3398658.1"/>
    <property type="molecule type" value="Genomic_DNA"/>
</dbReference>
<dbReference type="AlphaFoldDB" id="A0ABD2X117"/>
<dbReference type="PANTHER" id="PTHR21738">
    <property type="entry name" value="RIBOSOMAL RNA PROCESSING PROTEIN 36 HOMOLOG"/>
    <property type="match status" value="1"/>
</dbReference>
<keyword evidence="3 6" id="KW-0690">Ribosome biogenesis</keyword>
<evidence type="ECO:0000256" key="7">
    <source>
        <dbReference type="SAM" id="MobiDB-lite"/>
    </source>
</evidence>
<organism evidence="8 9">
    <name type="scientific">Trichogramma kaykai</name>
    <dbReference type="NCBI Taxonomy" id="54128"/>
    <lineage>
        <taxon>Eukaryota</taxon>
        <taxon>Metazoa</taxon>
        <taxon>Ecdysozoa</taxon>
        <taxon>Arthropoda</taxon>
        <taxon>Hexapoda</taxon>
        <taxon>Insecta</taxon>
        <taxon>Pterygota</taxon>
        <taxon>Neoptera</taxon>
        <taxon>Endopterygota</taxon>
        <taxon>Hymenoptera</taxon>
        <taxon>Apocrita</taxon>
        <taxon>Proctotrupomorpha</taxon>
        <taxon>Chalcidoidea</taxon>
        <taxon>Trichogrammatidae</taxon>
        <taxon>Trichogramma</taxon>
    </lineage>
</organism>
<dbReference type="InterPro" id="IPR009292">
    <property type="entry name" value="RRP36"/>
</dbReference>
<keyword evidence="9" id="KW-1185">Reference proteome</keyword>
<comment type="subcellular location">
    <subcellularLocation>
        <location evidence="1 6">Nucleus</location>
        <location evidence="1 6">Nucleolus</location>
    </subcellularLocation>
</comment>
<evidence type="ECO:0000256" key="3">
    <source>
        <dbReference type="ARBA" id="ARBA00022517"/>
    </source>
</evidence>
<comment type="similarity">
    <text evidence="2 6">Belongs to the RRP36 family.</text>
</comment>
<proteinExistence type="inferred from homology"/>
<feature type="compositionally biased region" description="Basic residues" evidence="7">
    <location>
        <begin position="156"/>
        <end position="167"/>
    </location>
</feature>
<keyword evidence="6" id="KW-0687">Ribonucleoprotein</keyword>
<dbReference type="GO" id="GO:0006364">
    <property type="term" value="P:rRNA processing"/>
    <property type="evidence" value="ECO:0007669"/>
    <property type="project" value="UniProtKB-UniRule"/>
</dbReference>
<evidence type="ECO:0000313" key="8">
    <source>
        <dbReference type="EMBL" id="KAL3398658.1"/>
    </source>
</evidence>
<evidence type="ECO:0000256" key="1">
    <source>
        <dbReference type="ARBA" id="ARBA00004604"/>
    </source>
</evidence>
<evidence type="ECO:0000313" key="9">
    <source>
        <dbReference type="Proteomes" id="UP001627154"/>
    </source>
</evidence>
<dbReference type="GO" id="GO:0005730">
    <property type="term" value="C:nucleolus"/>
    <property type="evidence" value="ECO:0007669"/>
    <property type="project" value="UniProtKB-SubCell"/>
</dbReference>
<feature type="region of interest" description="Disordered" evidence="7">
    <location>
        <begin position="101"/>
        <end position="135"/>
    </location>
</feature>
<dbReference type="GO" id="GO:1990904">
    <property type="term" value="C:ribonucleoprotein complex"/>
    <property type="evidence" value="ECO:0007669"/>
    <property type="project" value="UniProtKB-KW"/>
</dbReference>
<evidence type="ECO:0000256" key="2">
    <source>
        <dbReference type="ARBA" id="ARBA00009418"/>
    </source>
</evidence>
<dbReference type="Pfam" id="PF06102">
    <property type="entry name" value="RRP36"/>
    <property type="match status" value="1"/>
</dbReference>
<feature type="region of interest" description="Disordered" evidence="7">
    <location>
        <begin position="1"/>
        <end position="33"/>
    </location>
</feature>
<dbReference type="Proteomes" id="UP001627154">
    <property type="component" value="Unassembled WGS sequence"/>
</dbReference>
<feature type="compositionally biased region" description="Basic residues" evidence="7">
    <location>
        <begin position="126"/>
        <end position="135"/>
    </location>
</feature>
<keyword evidence="4 6" id="KW-0698">rRNA processing</keyword>
<feature type="compositionally biased region" description="Basic and acidic residues" evidence="7">
    <location>
        <begin position="101"/>
        <end position="122"/>
    </location>
</feature>
<protein>
    <recommendedName>
        <fullName evidence="6">rRNA biogenesis protein RRP36</fullName>
    </recommendedName>
</protein>
<comment type="function">
    <text evidence="6">Component of the 90S pre-ribosome involved in the maturation of rRNAs. Required for early cleavages of the pre-RNAs in the 40S ribosomal subunit maturation pathway.</text>
</comment>
<comment type="subunit">
    <text evidence="6">Associates with 90S and pre-40S pre-ribosomal particles.</text>
</comment>
<feature type="region of interest" description="Disordered" evidence="7">
    <location>
        <begin position="156"/>
        <end position="181"/>
    </location>
</feature>
<evidence type="ECO:0000256" key="5">
    <source>
        <dbReference type="ARBA" id="ARBA00023242"/>
    </source>
</evidence>
<comment type="caution">
    <text evidence="8">The sequence shown here is derived from an EMBL/GenBank/DDBJ whole genome shotgun (WGS) entry which is preliminary data.</text>
</comment>
<evidence type="ECO:0000256" key="4">
    <source>
        <dbReference type="ARBA" id="ARBA00022552"/>
    </source>
</evidence>
<evidence type="ECO:0000256" key="6">
    <source>
        <dbReference type="RuleBase" id="RU368027"/>
    </source>
</evidence>
<gene>
    <name evidence="8" type="ORF">TKK_007791</name>
</gene>
<keyword evidence="5 6" id="KW-0539">Nucleus</keyword>
<accession>A0ABD2X117</accession>